<gene>
    <name evidence="2" type="ORF">NG792_22495</name>
</gene>
<protein>
    <submittedName>
        <fullName evidence="2">DUF433 domain-containing protein</fullName>
    </submittedName>
</protein>
<dbReference type="Proteomes" id="UP001525961">
    <property type="component" value="Unassembled WGS sequence"/>
</dbReference>
<reference evidence="2 3" key="1">
    <citation type="journal article" date="2022" name="Front. Microbiol.">
        <title>High genomic differentiation and limited gene flow indicate recent cryptic speciation within the genus Laspinema (cyanobacteria).</title>
        <authorList>
            <person name="Stanojkovic A."/>
            <person name="Skoupy S."/>
            <person name="Skaloud P."/>
            <person name="Dvorak P."/>
        </authorList>
    </citation>
    <scope>NUCLEOTIDE SEQUENCE [LARGE SCALE GENOMIC DNA]</scope>
    <source>
        <strain evidence="2 3">D3b</strain>
    </source>
</reference>
<dbReference type="PANTHER" id="PTHR34849">
    <property type="entry name" value="SSL5025 PROTEIN"/>
    <property type="match status" value="1"/>
</dbReference>
<sequence>MTFSITLEPVPLELHPDGVVRVGGTRVTLDTVVAAFNQGATAEEITSQYPSLQLADVYSAIAFYLRRQEEVEQYLQQRQHHAQEIRHQNEHRFDPEGVRDRLLARRR</sequence>
<dbReference type="InterPro" id="IPR009057">
    <property type="entry name" value="Homeodomain-like_sf"/>
</dbReference>
<feature type="region of interest" description="Disordered" evidence="1">
    <location>
        <begin position="82"/>
        <end position="107"/>
    </location>
</feature>
<dbReference type="SUPFAM" id="SSF46689">
    <property type="entry name" value="Homeodomain-like"/>
    <property type="match status" value="1"/>
</dbReference>
<name>A0ABT2NCT0_9CYAN</name>
<evidence type="ECO:0000313" key="2">
    <source>
        <dbReference type="EMBL" id="MCT7980497.1"/>
    </source>
</evidence>
<comment type="caution">
    <text evidence="2">The sequence shown here is derived from an EMBL/GenBank/DDBJ whole genome shotgun (WGS) entry which is preliminary data.</text>
</comment>
<dbReference type="Pfam" id="PF04255">
    <property type="entry name" value="DUF433"/>
    <property type="match status" value="1"/>
</dbReference>
<evidence type="ECO:0000313" key="3">
    <source>
        <dbReference type="Proteomes" id="UP001525961"/>
    </source>
</evidence>
<accession>A0ABT2NCT0</accession>
<dbReference type="Gene3D" id="1.10.10.10">
    <property type="entry name" value="Winged helix-like DNA-binding domain superfamily/Winged helix DNA-binding domain"/>
    <property type="match status" value="1"/>
</dbReference>
<organism evidence="2 3">
    <name type="scientific">Laspinema olomoucense D3b</name>
    <dbReference type="NCBI Taxonomy" id="2953688"/>
    <lineage>
        <taxon>Bacteria</taxon>
        <taxon>Bacillati</taxon>
        <taxon>Cyanobacteriota</taxon>
        <taxon>Cyanophyceae</taxon>
        <taxon>Oscillatoriophycideae</taxon>
        <taxon>Oscillatoriales</taxon>
        <taxon>Laspinemataceae</taxon>
        <taxon>Laspinema</taxon>
        <taxon>Laspinema olomoucense</taxon>
    </lineage>
</organism>
<keyword evidence="3" id="KW-1185">Reference proteome</keyword>
<dbReference type="InterPro" id="IPR007367">
    <property type="entry name" value="DUF433"/>
</dbReference>
<dbReference type="InterPro" id="IPR036388">
    <property type="entry name" value="WH-like_DNA-bd_sf"/>
</dbReference>
<dbReference type="EMBL" id="JAMXFA010000038">
    <property type="protein sequence ID" value="MCT7980497.1"/>
    <property type="molecule type" value="Genomic_DNA"/>
</dbReference>
<evidence type="ECO:0000256" key="1">
    <source>
        <dbReference type="SAM" id="MobiDB-lite"/>
    </source>
</evidence>
<dbReference type="RefSeq" id="WP_261236899.1">
    <property type="nucleotide sequence ID" value="NZ_JAMXFA010000038.1"/>
</dbReference>
<dbReference type="PANTHER" id="PTHR34849:SF1">
    <property type="entry name" value="SLR0770 PROTEIN"/>
    <property type="match status" value="1"/>
</dbReference>
<proteinExistence type="predicted"/>